<organism evidence="1 2">
    <name type="scientific">Rouxiella aceris</name>
    <dbReference type="NCBI Taxonomy" id="2703884"/>
    <lineage>
        <taxon>Bacteria</taxon>
        <taxon>Pseudomonadati</taxon>
        <taxon>Pseudomonadota</taxon>
        <taxon>Gammaproteobacteria</taxon>
        <taxon>Enterobacterales</taxon>
        <taxon>Yersiniaceae</taxon>
        <taxon>Rouxiella</taxon>
    </lineage>
</organism>
<dbReference type="EMBL" id="JAADJU010000012">
    <property type="protein sequence ID" value="NMP29128.1"/>
    <property type="molecule type" value="Genomic_DNA"/>
</dbReference>
<dbReference type="Proteomes" id="UP000585363">
    <property type="component" value="Unassembled WGS sequence"/>
</dbReference>
<protein>
    <submittedName>
        <fullName evidence="1">Sce7725 family protein</fullName>
    </submittedName>
</protein>
<dbReference type="InterPro" id="IPR047727">
    <property type="entry name" value="Sce7725-like"/>
</dbReference>
<reference evidence="1 2" key="1">
    <citation type="submission" date="2020-01" db="EMBL/GenBank/DDBJ databases">
        <authorList>
            <person name="Lee S.D."/>
        </authorList>
    </citation>
    <scope>NUCLEOTIDE SEQUENCE [LARGE SCALE GENOMIC DNA]</scope>
    <source>
        <strain evidence="1 2">SAP-1</strain>
    </source>
</reference>
<name>A0A848MKS1_9GAMM</name>
<sequence>MYFPFIRGKQFELVAIRELAPKLPNYLFKPIVEPVRENLLPLVKTIKSINEFNIKPIIIINPSLGDFKSKNINLYPRLLSLDNSLNFTPCIQIQDGIVDYSIILQELPKNDKAIFVPDIVEDVNPAIFSLSNFNIVPADSSDSEIEKINNIVLLDDPFQKKSRNADYRDRSKFSSLHTNYSFRPNTIGFSDYNIVGSEYSESGGPAYVVTIHLSYIDKESQQMFVRHFSSSPSNSPANPGGKFEEALNNAIHFIDKNPSIFDDTFGIEELRRLHITEHFPGLGLVKKITVQHHIETICNYLKK</sequence>
<proteinExistence type="predicted"/>
<keyword evidence="2" id="KW-1185">Reference proteome</keyword>
<gene>
    <name evidence="1" type="ORF">GW590_19945</name>
</gene>
<comment type="caution">
    <text evidence="1">The sequence shown here is derived from an EMBL/GenBank/DDBJ whole genome shotgun (WGS) entry which is preliminary data.</text>
</comment>
<accession>A0A848MKS1</accession>
<dbReference type="NCBIfam" id="NF033831">
    <property type="entry name" value="sce7725_fam"/>
    <property type="match status" value="1"/>
</dbReference>
<reference evidence="1 2" key="2">
    <citation type="submission" date="2020-06" db="EMBL/GenBank/DDBJ databases">
        <title>Polyphasic characterization of a Rahnella strain isolated from tree sap.</title>
        <authorList>
            <person name="Kim I.S."/>
        </authorList>
    </citation>
    <scope>NUCLEOTIDE SEQUENCE [LARGE SCALE GENOMIC DNA]</scope>
    <source>
        <strain evidence="1 2">SAP-1</strain>
    </source>
</reference>
<evidence type="ECO:0000313" key="1">
    <source>
        <dbReference type="EMBL" id="NMP29128.1"/>
    </source>
</evidence>
<dbReference type="RefSeq" id="WP_169404844.1">
    <property type="nucleotide sequence ID" value="NZ_JAADJU010000012.1"/>
</dbReference>
<evidence type="ECO:0000313" key="2">
    <source>
        <dbReference type="Proteomes" id="UP000585363"/>
    </source>
</evidence>
<dbReference type="AlphaFoldDB" id="A0A848MKS1"/>